<keyword evidence="1" id="KW-0963">Cytoplasm</keyword>
<name>A0A382F252_9ZZZZ</name>
<proteinExistence type="inferred from homology"/>
<evidence type="ECO:0008006" key="5">
    <source>
        <dbReference type="Google" id="ProtNLM"/>
    </source>
</evidence>
<dbReference type="GO" id="GO:0070043">
    <property type="term" value="F:rRNA (guanine-N7-)-methyltransferase activity"/>
    <property type="evidence" value="ECO:0007669"/>
    <property type="project" value="TreeGrafter"/>
</dbReference>
<dbReference type="NCBIfam" id="TIGR00138">
    <property type="entry name" value="rsmG_gidB"/>
    <property type="match status" value="1"/>
</dbReference>
<evidence type="ECO:0000256" key="1">
    <source>
        <dbReference type="ARBA" id="ARBA00022490"/>
    </source>
</evidence>
<evidence type="ECO:0000256" key="3">
    <source>
        <dbReference type="ARBA" id="ARBA00022679"/>
    </source>
</evidence>
<evidence type="ECO:0000256" key="2">
    <source>
        <dbReference type="ARBA" id="ARBA00022552"/>
    </source>
</evidence>
<dbReference type="PANTHER" id="PTHR31760:SF0">
    <property type="entry name" value="S-ADENOSYL-L-METHIONINE-DEPENDENT METHYLTRANSFERASES SUPERFAMILY PROTEIN"/>
    <property type="match status" value="1"/>
</dbReference>
<dbReference type="Pfam" id="PF02527">
    <property type="entry name" value="GidB"/>
    <property type="match status" value="1"/>
</dbReference>
<dbReference type="PANTHER" id="PTHR31760">
    <property type="entry name" value="S-ADENOSYL-L-METHIONINE-DEPENDENT METHYLTRANSFERASES SUPERFAMILY PROTEIN"/>
    <property type="match status" value="1"/>
</dbReference>
<dbReference type="CDD" id="cd02440">
    <property type="entry name" value="AdoMet_MTases"/>
    <property type="match status" value="1"/>
</dbReference>
<dbReference type="HAMAP" id="MF_00074">
    <property type="entry name" value="16SrRNA_methyltr_G"/>
    <property type="match status" value="1"/>
</dbReference>
<accession>A0A382F252</accession>
<dbReference type="GO" id="GO:0005829">
    <property type="term" value="C:cytosol"/>
    <property type="evidence" value="ECO:0007669"/>
    <property type="project" value="TreeGrafter"/>
</dbReference>
<gene>
    <name evidence="4" type="ORF">METZ01_LOCUS209914</name>
</gene>
<reference evidence="4" key="1">
    <citation type="submission" date="2018-05" db="EMBL/GenBank/DDBJ databases">
        <authorList>
            <person name="Lanie J.A."/>
            <person name="Ng W.-L."/>
            <person name="Kazmierczak K.M."/>
            <person name="Andrzejewski T.M."/>
            <person name="Davidsen T.M."/>
            <person name="Wayne K.J."/>
            <person name="Tettelin H."/>
            <person name="Glass J.I."/>
            <person name="Rusch D."/>
            <person name="Podicherti R."/>
            <person name="Tsui H.-C.T."/>
            <person name="Winkler M.E."/>
        </authorList>
    </citation>
    <scope>NUCLEOTIDE SEQUENCE</scope>
</reference>
<organism evidence="4">
    <name type="scientific">marine metagenome</name>
    <dbReference type="NCBI Taxonomy" id="408172"/>
    <lineage>
        <taxon>unclassified sequences</taxon>
        <taxon>metagenomes</taxon>
        <taxon>ecological metagenomes</taxon>
    </lineage>
</organism>
<keyword evidence="2" id="KW-0698">rRNA processing</keyword>
<dbReference type="Gene3D" id="3.40.50.150">
    <property type="entry name" value="Vaccinia Virus protein VP39"/>
    <property type="match status" value="1"/>
</dbReference>
<dbReference type="InterPro" id="IPR003682">
    <property type="entry name" value="rRNA_ssu_MeTfrase_G"/>
</dbReference>
<evidence type="ECO:0000313" key="4">
    <source>
        <dbReference type="EMBL" id="SVB57060.1"/>
    </source>
</evidence>
<dbReference type="EMBL" id="UINC01047599">
    <property type="protein sequence ID" value="SVB57060.1"/>
    <property type="molecule type" value="Genomic_DNA"/>
</dbReference>
<dbReference type="InterPro" id="IPR029063">
    <property type="entry name" value="SAM-dependent_MTases_sf"/>
</dbReference>
<sequence>MFHVEQAPPVIEFQGNPAPGGASGLATLLAAILPEMPARERSVARERLAGYASLVAQWAPRVNLVSLQDLPHFAERHVVAALALRPAMRSVPHDNVIDVGSGAGLPGIPLAITLPSSTVTLVESRRRRANFLRQATRQLALHNVQVVCSRVEDWSPPIQADMILSRAVSDPETLLRLAGHCLAPAGFLLVTSGPRTENRIAEMSAFLTLQSAHLKPWQALLLHPSPRPR</sequence>
<protein>
    <recommendedName>
        <fullName evidence="5">Ribosomal RNA small subunit methyltransferase G</fullName>
    </recommendedName>
</protein>
<dbReference type="SUPFAM" id="SSF53335">
    <property type="entry name" value="S-adenosyl-L-methionine-dependent methyltransferases"/>
    <property type="match status" value="1"/>
</dbReference>
<keyword evidence="3" id="KW-0808">Transferase</keyword>
<dbReference type="AlphaFoldDB" id="A0A382F252"/>